<sequence>MKQTKLSIYLIFWAALSAGSCSNEDAPYNPNDDPDAVELGVTAGVTLTKSAINGSDETAFDKIAVFASGNDYKEGNNYAIYTKSDGSWKNDATTPKIYLTHETATIYAVYPAYDPSKTANTKWTVTNLSSDSPTVPISVFAGNSSADDNNKYPTGINNADKTFNTDWSGDNADKDKIISAPGEIDFMWAEDNDNKTHAATASNGKKSGSTPPDASVSLNMRHGLAMVSFRIYNDGTYYGTGSLTGIKLSNVSSSDVALSKGTNPTMNIGNGTIIPNAPVDITYNRFIDGGYTLIKKGTPASATVATTEADAKNASKKFSFLVLPDPVATDGIDKNKVQVAFTIDGTDYIVKLAGSTDKSKWSAGNNYQYTAKLSGQELTITSVTVQEWGNGGNKELEVK</sequence>
<organism evidence="2 3">
    <name type="scientific">Parabacteroides segnis</name>
    <dbReference type="NCBI Taxonomy" id="2763058"/>
    <lineage>
        <taxon>Bacteria</taxon>
        <taxon>Pseudomonadati</taxon>
        <taxon>Bacteroidota</taxon>
        <taxon>Bacteroidia</taxon>
        <taxon>Bacteroidales</taxon>
        <taxon>Tannerellaceae</taxon>
        <taxon>Parabacteroides</taxon>
    </lineage>
</organism>
<comment type="caution">
    <text evidence="2">The sequence shown here is derived from an EMBL/GenBank/DDBJ whole genome shotgun (WGS) entry which is preliminary data.</text>
</comment>
<dbReference type="RefSeq" id="WP_186961892.1">
    <property type="nucleotide sequence ID" value="NZ_JACOOI010000056.1"/>
</dbReference>
<dbReference type="CDD" id="cd13121">
    <property type="entry name" value="BF2867_like_C"/>
    <property type="match status" value="1"/>
</dbReference>
<evidence type="ECO:0000313" key="2">
    <source>
        <dbReference type="EMBL" id="MBC5646424.1"/>
    </source>
</evidence>
<dbReference type="Proteomes" id="UP000644010">
    <property type="component" value="Unassembled WGS sequence"/>
</dbReference>
<dbReference type="EMBL" id="JACOOI010000056">
    <property type="protein sequence ID" value="MBC5646424.1"/>
    <property type="molecule type" value="Genomic_DNA"/>
</dbReference>
<dbReference type="CDD" id="cd13120">
    <property type="entry name" value="BF2867_like_N"/>
    <property type="match status" value="1"/>
</dbReference>
<name>A0ABR7E9H2_9BACT</name>
<dbReference type="Gene3D" id="2.60.40.2620">
    <property type="entry name" value="Fimbrillin-like"/>
    <property type="match status" value="1"/>
</dbReference>
<protein>
    <submittedName>
        <fullName evidence="2">Fimbrillin family protein</fullName>
    </submittedName>
</protein>
<dbReference type="PROSITE" id="PS51257">
    <property type="entry name" value="PROKAR_LIPOPROTEIN"/>
    <property type="match status" value="1"/>
</dbReference>
<keyword evidence="3" id="KW-1185">Reference proteome</keyword>
<feature type="signal peptide" evidence="1">
    <location>
        <begin position="1"/>
        <end position="22"/>
    </location>
</feature>
<dbReference type="InterPro" id="IPR042278">
    <property type="entry name" value="Mfa-like_1_N"/>
</dbReference>
<dbReference type="Gene3D" id="2.60.40.2630">
    <property type="match status" value="1"/>
</dbReference>
<accession>A0ABR7E9H2</accession>
<feature type="chain" id="PRO_5045950561" evidence="1">
    <location>
        <begin position="23"/>
        <end position="399"/>
    </location>
</feature>
<reference evidence="2 3" key="1">
    <citation type="submission" date="2020-08" db="EMBL/GenBank/DDBJ databases">
        <title>Genome public.</title>
        <authorList>
            <person name="Liu C."/>
            <person name="Sun Q."/>
        </authorList>
    </citation>
    <scope>NUCLEOTIDE SEQUENCE [LARGE SCALE GENOMIC DNA]</scope>
    <source>
        <strain evidence="2 3">BX2</strain>
    </source>
</reference>
<keyword evidence="1" id="KW-0732">Signal</keyword>
<evidence type="ECO:0000313" key="3">
    <source>
        <dbReference type="Proteomes" id="UP000644010"/>
    </source>
</evidence>
<gene>
    <name evidence="2" type="ORF">H8S77_26530</name>
</gene>
<dbReference type="Pfam" id="PF13149">
    <property type="entry name" value="Mfa_like_1"/>
    <property type="match status" value="1"/>
</dbReference>
<proteinExistence type="predicted"/>
<dbReference type="InterPro" id="IPR025049">
    <property type="entry name" value="Mfa-like_1"/>
</dbReference>
<evidence type="ECO:0000256" key="1">
    <source>
        <dbReference type="SAM" id="SignalP"/>
    </source>
</evidence>